<proteinExistence type="predicted"/>
<feature type="compositionally biased region" description="Polar residues" evidence="2">
    <location>
        <begin position="721"/>
        <end position="790"/>
    </location>
</feature>
<feature type="region of interest" description="Disordered" evidence="2">
    <location>
        <begin position="616"/>
        <end position="650"/>
    </location>
</feature>
<feature type="compositionally biased region" description="Polar residues" evidence="2">
    <location>
        <begin position="360"/>
        <end position="377"/>
    </location>
</feature>
<feature type="region of interest" description="Disordered" evidence="2">
    <location>
        <begin position="569"/>
        <end position="599"/>
    </location>
</feature>
<reference evidence="4" key="2">
    <citation type="submission" date="2023-06" db="EMBL/GenBank/DDBJ databases">
        <authorList>
            <consortium name="Lawrence Berkeley National Laboratory"/>
            <person name="Haridas S."/>
            <person name="Hensen N."/>
            <person name="Bonometti L."/>
            <person name="Westerberg I."/>
            <person name="Brannstrom I.O."/>
            <person name="Guillou S."/>
            <person name="Cros-Aarteil S."/>
            <person name="Calhoun S."/>
            <person name="Kuo A."/>
            <person name="Mondo S."/>
            <person name="Pangilinan J."/>
            <person name="Riley R."/>
            <person name="Labutti K."/>
            <person name="Andreopoulos B."/>
            <person name="Lipzen A."/>
            <person name="Chen C."/>
            <person name="Yanf M."/>
            <person name="Daum C."/>
            <person name="Ng V."/>
            <person name="Clum A."/>
            <person name="Steindorff A."/>
            <person name="Ohm R."/>
            <person name="Martin F."/>
            <person name="Silar P."/>
            <person name="Natvig D."/>
            <person name="Lalanne C."/>
            <person name="Gautier V."/>
            <person name="Ament-Velasquez S.L."/>
            <person name="Kruys A."/>
            <person name="Hutchinson M.I."/>
            <person name="Powell A.J."/>
            <person name="Barry K."/>
            <person name="Miller A.N."/>
            <person name="Grigoriev I.V."/>
            <person name="Debuchy R."/>
            <person name="Gladieux P."/>
            <person name="Thoren M.H."/>
            <person name="Johannesson H."/>
        </authorList>
    </citation>
    <scope>NUCLEOTIDE SEQUENCE</scope>
    <source>
        <strain evidence="4">CBS 955.72</strain>
    </source>
</reference>
<feature type="compositionally biased region" description="Pro residues" evidence="2">
    <location>
        <begin position="232"/>
        <end position="243"/>
    </location>
</feature>
<evidence type="ECO:0000313" key="4">
    <source>
        <dbReference type="EMBL" id="KAK3353038.1"/>
    </source>
</evidence>
<dbReference type="SMART" id="SM00066">
    <property type="entry name" value="GAL4"/>
    <property type="match status" value="1"/>
</dbReference>
<feature type="compositionally biased region" description="Polar residues" evidence="2">
    <location>
        <begin position="321"/>
        <end position="330"/>
    </location>
</feature>
<comment type="caution">
    <text evidence="4">The sequence shown here is derived from an EMBL/GenBank/DDBJ whole genome shotgun (WGS) entry which is preliminary data.</text>
</comment>
<feature type="compositionally biased region" description="Low complexity" evidence="2">
    <location>
        <begin position="1034"/>
        <end position="1061"/>
    </location>
</feature>
<accession>A0AAJ0HHZ1</accession>
<feature type="region of interest" description="Disordered" evidence="2">
    <location>
        <begin position="441"/>
        <end position="488"/>
    </location>
</feature>
<organism evidence="4 5">
    <name type="scientific">Lasiosphaeria hispida</name>
    <dbReference type="NCBI Taxonomy" id="260671"/>
    <lineage>
        <taxon>Eukaryota</taxon>
        <taxon>Fungi</taxon>
        <taxon>Dikarya</taxon>
        <taxon>Ascomycota</taxon>
        <taxon>Pezizomycotina</taxon>
        <taxon>Sordariomycetes</taxon>
        <taxon>Sordariomycetidae</taxon>
        <taxon>Sordariales</taxon>
        <taxon>Lasiosphaeriaceae</taxon>
        <taxon>Lasiosphaeria</taxon>
    </lineage>
</organism>
<evidence type="ECO:0000259" key="3">
    <source>
        <dbReference type="SMART" id="SM00066"/>
    </source>
</evidence>
<feature type="compositionally biased region" description="Low complexity" evidence="2">
    <location>
        <begin position="961"/>
        <end position="992"/>
    </location>
</feature>
<feature type="compositionally biased region" description="Low complexity" evidence="2">
    <location>
        <begin position="898"/>
        <end position="941"/>
    </location>
</feature>
<dbReference type="InterPro" id="IPR001138">
    <property type="entry name" value="Zn2Cys6_DnaBD"/>
</dbReference>
<feature type="region of interest" description="Disordered" evidence="2">
    <location>
        <begin position="898"/>
        <end position="1071"/>
    </location>
</feature>
<feature type="compositionally biased region" description="Polar residues" evidence="2">
    <location>
        <begin position="829"/>
        <end position="857"/>
    </location>
</feature>
<dbReference type="CDD" id="cd00067">
    <property type="entry name" value="GAL4"/>
    <property type="match status" value="1"/>
</dbReference>
<keyword evidence="5" id="KW-1185">Reference proteome</keyword>
<dbReference type="GO" id="GO:0008270">
    <property type="term" value="F:zinc ion binding"/>
    <property type="evidence" value="ECO:0007669"/>
    <property type="project" value="InterPro"/>
</dbReference>
<dbReference type="SUPFAM" id="SSF57701">
    <property type="entry name" value="Zn2/Cys6 DNA-binding domain"/>
    <property type="match status" value="1"/>
</dbReference>
<evidence type="ECO:0000256" key="2">
    <source>
        <dbReference type="SAM" id="MobiDB-lite"/>
    </source>
</evidence>
<feature type="domain" description="Zn(2)-C6 fungal-type" evidence="3">
    <location>
        <begin position="531"/>
        <end position="576"/>
    </location>
</feature>
<feature type="region of interest" description="Disordered" evidence="2">
    <location>
        <begin position="232"/>
        <end position="380"/>
    </location>
</feature>
<reference evidence="4" key="1">
    <citation type="journal article" date="2023" name="Mol. Phylogenet. Evol.">
        <title>Genome-scale phylogeny and comparative genomics of the fungal order Sordariales.</title>
        <authorList>
            <person name="Hensen N."/>
            <person name="Bonometti L."/>
            <person name="Westerberg I."/>
            <person name="Brannstrom I.O."/>
            <person name="Guillou S."/>
            <person name="Cros-Aarteil S."/>
            <person name="Calhoun S."/>
            <person name="Haridas S."/>
            <person name="Kuo A."/>
            <person name="Mondo S."/>
            <person name="Pangilinan J."/>
            <person name="Riley R."/>
            <person name="LaButti K."/>
            <person name="Andreopoulos B."/>
            <person name="Lipzen A."/>
            <person name="Chen C."/>
            <person name="Yan M."/>
            <person name="Daum C."/>
            <person name="Ng V."/>
            <person name="Clum A."/>
            <person name="Steindorff A."/>
            <person name="Ohm R.A."/>
            <person name="Martin F."/>
            <person name="Silar P."/>
            <person name="Natvig D.O."/>
            <person name="Lalanne C."/>
            <person name="Gautier V."/>
            <person name="Ament-Velasquez S.L."/>
            <person name="Kruys A."/>
            <person name="Hutchinson M.I."/>
            <person name="Powell A.J."/>
            <person name="Barry K."/>
            <person name="Miller A.N."/>
            <person name="Grigoriev I.V."/>
            <person name="Debuchy R."/>
            <person name="Gladieux P."/>
            <person name="Hiltunen Thoren M."/>
            <person name="Johannesson H."/>
        </authorList>
    </citation>
    <scope>NUCLEOTIDE SEQUENCE</scope>
    <source>
        <strain evidence="4">CBS 955.72</strain>
    </source>
</reference>
<dbReference type="InterPro" id="IPR036864">
    <property type="entry name" value="Zn2-C6_fun-type_DNA-bd_sf"/>
</dbReference>
<name>A0AAJ0HHZ1_9PEZI</name>
<protein>
    <recommendedName>
        <fullName evidence="3">Zn(2)-C6 fungal-type domain-containing protein</fullName>
    </recommendedName>
</protein>
<keyword evidence="1" id="KW-0539">Nucleus</keyword>
<dbReference type="Proteomes" id="UP001275084">
    <property type="component" value="Unassembled WGS sequence"/>
</dbReference>
<feature type="compositionally biased region" description="Basic and acidic residues" evidence="2">
    <location>
        <begin position="245"/>
        <end position="262"/>
    </location>
</feature>
<gene>
    <name evidence="4" type="ORF">B0T25DRAFT_623170</name>
</gene>
<feature type="compositionally biased region" description="Low complexity" evidence="2">
    <location>
        <begin position="585"/>
        <end position="599"/>
    </location>
</feature>
<feature type="compositionally biased region" description="Polar residues" evidence="2">
    <location>
        <begin position="797"/>
        <end position="808"/>
    </location>
</feature>
<sequence length="1085" mass="115931">MEALLSASKSNQQCSSVADLQDQLRGVFSTRVTETTANHIELTFELRPTTVFHVPVSENGNEALENASNIGPQLEGARSSVAPSSAADANGGQATRRINAIDTVLNQPQDDHVLQKSVAKHIISSLSKVDSSNWVVRQVSRDEQGWTFTHVCKDSKQAWDRHASKNPAKTPIGAWSNKDGQDPVNLGRPAFDCRGSVRITFVESTRMISVKYDHTPMHKTVAQLLELMAPPPPEPVPVPPTAPKLPKEKAPRAPKAPKEPRPPKTPRSSKKRQAENGAPDGEGSQPKKRRKKKDSAVPTADGSVVPPEMPGALPVGDSSERQYYNTQQPGGANGTESGGTNSYPESLVDTAGADADARSESQGVLSANESVHSQSILNLPPGEAARRRDVAINLLSSGGIDPQSLSFEQFNIFANQFPELQQESLDMLAKYGAERLRIVHPSKDVVNPDQRAPTDGHDGLSQPAGDSNQSQPSTPSSTKSKNARKDKIPGVARLKGLADASIATAKADAVSLAAVVAGVAGSGKTPKAVEGLNRGACEACRLSKKQKCNKGKPNCSQCIASKVECRYPTAKPRASPSSKVASNTPEPSEVAEAPEAPEVPEIPAAIEEAVPIGIEQHDEPDDLGSPGFHHSHSELVSHPIDLPSTSAQNSGIYHHASDLSYPKHEYTTASEVPRQPTAASLEYMNTVSASALHEFAYPLPAQEPTLSYPEPASTIVHPEQVQPTQQPSRTRRSLPSTQPAQKNTTNSDLSNAQVNNTCQTMSNSPALPATSKPSPRQAQTRQPVRNTTSLEYDDLRQQQSSTWETAAQHSARPLITPPFQAAAPATRAEFQQANRAQGRTPVQNPTQAQGTPSHSGNTAFSSTTAVSTTLSYEYSLCSTTQAEPTSSRVAYEPYADQPSSAAASNSYSPYDNYSSRSANGTTGTSYNISSSSNQPSQSLQGFSVRPQPVAQVRSFSSTYGQQAHQQQAQAQHRSPTPQQSQQQQGYGNYSTQPHAGNSQQNQQGRYGFNMPSNSSSGYNSPAVSGNNAYSNVGSHAHGSAAAAAYSQQQQSLHQSMNLSSHTYSSSIDRGKQATLELLRQNNQSG</sequence>
<dbReference type="EMBL" id="JAUIQD010000004">
    <property type="protein sequence ID" value="KAK3353038.1"/>
    <property type="molecule type" value="Genomic_DNA"/>
</dbReference>
<feature type="region of interest" description="Disordered" evidence="2">
    <location>
        <begin position="718"/>
        <end position="810"/>
    </location>
</feature>
<dbReference type="Gene3D" id="4.10.240.10">
    <property type="entry name" value="Zn(2)-C6 fungal-type DNA-binding domain"/>
    <property type="match status" value="1"/>
</dbReference>
<feature type="region of interest" description="Disordered" evidence="2">
    <location>
        <begin position="822"/>
        <end position="861"/>
    </location>
</feature>
<feature type="compositionally biased region" description="Polar residues" evidence="2">
    <location>
        <begin position="993"/>
        <end position="1033"/>
    </location>
</feature>
<evidence type="ECO:0000256" key="1">
    <source>
        <dbReference type="ARBA" id="ARBA00023242"/>
    </source>
</evidence>
<dbReference type="GO" id="GO:0000981">
    <property type="term" value="F:DNA-binding transcription factor activity, RNA polymerase II-specific"/>
    <property type="evidence" value="ECO:0007669"/>
    <property type="project" value="InterPro"/>
</dbReference>
<evidence type="ECO:0000313" key="5">
    <source>
        <dbReference type="Proteomes" id="UP001275084"/>
    </source>
</evidence>
<feature type="compositionally biased region" description="Polar residues" evidence="2">
    <location>
        <begin position="575"/>
        <end position="584"/>
    </location>
</feature>
<feature type="compositionally biased region" description="Low complexity" evidence="2">
    <location>
        <begin position="467"/>
        <end position="480"/>
    </location>
</feature>
<dbReference type="AlphaFoldDB" id="A0AAJ0HHZ1"/>
<dbReference type="Pfam" id="PF00172">
    <property type="entry name" value="Zn_clus"/>
    <property type="match status" value="1"/>
</dbReference>
<feature type="region of interest" description="Disordered" evidence="2">
    <location>
        <begin position="159"/>
        <end position="183"/>
    </location>
</feature>